<organism evidence="11 12">
    <name type="scientific">Cimex lectularius</name>
    <name type="common">Bed bug</name>
    <name type="synonym">Acanthia lectularia</name>
    <dbReference type="NCBI Taxonomy" id="79782"/>
    <lineage>
        <taxon>Eukaryota</taxon>
        <taxon>Metazoa</taxon>
        <taxon>Ecdysozoa</taxon>
        <taxon>Arthropoda</taxon>
        <taxon>Hexapoda</taxon>
        <taxon>Insecta</taxon>
        <taxon>Pterygota</taxon>
        <taxon>Neoptera</taxon>
        <taxon>Paraneoptera</taxon>
        <taxon>Hemiptera</taxon>
        <taxon>Heteroptera</taxon>
        <taxon>Panheteroptera</taxon>
        <taxon>Cimicomorpha</taxon>
        <taxon>Cimicidae</taxon>
        <taxon>Cimex</taxon>
    </lineage>
</organism>
<dbReference type="InterPro" id="IPR042234">
    <property type="entry name" value="WDFY1/WDFY2"/>
</dbReference>
<dbReference type="InterPro" id="IPR013083">
    <property type="entry name" value="Znf_RING/FYVE/PHD"/>
</dbReference>
<evidence type="ECO:0000256" key="4">
    <source>
        <dbReference type="ARBA" id="ARBA00022737"/>
    </source>
</evidence>
<keyword evidence="3" id="KW-0479">Metal-binding</keyword>
<evidence type="ECO:0000256" key="7">
    <source>
        <dbReference type="ARBA" id="ARBA00022833"/>
    </source>
</evidence>
<dbReference type="OMA" id="EIRCLRW"/>
<dbReference type="InterPro" id="IPR017455">
    <property type="entry name" value="Znf_FYVE-rel"/>
</dbReference>
<dbReference type="SUPFAM" id="SSF57903">
    <property type="entry name" value="FYVE/PHD zinc finger"/>
    <property type="match status" value="1"/>
</dbReference>
<dbReference type="Proteomes" id="UP000494040">
    <property type="component" value="Unassembled WGS sequence"/>
</dbReference>
<dbReference type="CTD" id="115825"/>
<dbReference type="GO" id="GO:0005769">
    <property type="term" value="C:early endosome"/>
    <property type="evidence" value="ECO:0007669"/>
    <property type="project" value="UniProtKB-SubCell"/>
</dbReference>
<keyword evidence="12" id="KW-1185">Reference proteome</keyword>
<dbReference type="PROSITE" id="PS00678">
    <property type="entry name" value="WD_REPEATS_1"/>
    <property type="match status" value="3"/>
</dbReference>
<dbReference type="Pfam" id="PF00400">
    <property type="entry name" value="WD40"/>
    <property type="match status" value="2"/>
</dbReference>
<dbReference type="GO" id="GO:0008270">
    <property type="term" value="F:zinc ion binding"/>
    <property type="evidence" value="ECO:0007669"/>
    <property type="project" value="UniProtKB-KW"/>
</dbReference>
<evidence type="ECO:0000256" key="1">
    <source>
        <dbReference type="ARBA" id="ARBA00004412"/>
    </source>
</evidence>
<dbReference type="Pfam" id="PF01363">
    <property type="entry name" value="FYVE"/>
    <property type="match status" value="1"/>
</dbReference>
<evidence type="ECO:0000256" key="8">
    <source>
        <dbReference type="PROSITE-ProRule" id="PRU00091"/>
    </source>
</evidence>
<dbReference type="InterPro" id="IPR015943">
    <property type="entry name" value="WD40/YVTN_repeat-like_dom_sf"/>
</dbReference>
<dbReference type="Gene3D" id="3.30.40.10">
    <property type="entry name" value="Zinc/RING finger domain, C3HC4 (zinc finger)"/>
    <property type="match status" value="1"/>
</dbReference>
<dbReference type="InterPro" id="IPR000306">
    <property type="entry name" value="Znf_FYVE"/>
</dbReference>
<dbReference type="InterPro" id="IPR011011">
    <property type="entry name" value="Znf_FYVE_PHD"/>
</dbReference>
<dbReference type="PANTHER" id="PTHR46189:SF1">
    <property type="entry name" value="LD41958P"/>
    <property type="match status" value="1"/>
</dbReference>
<dbReference type="SMART" id="SM00320">
    <property type="entry name" value="WD40"/>
    <property type="match status" value="6"/>
</dbReference>
<dbReference type="KEGG" id="clec:106665750"/>
<comment type="subcellular location">
    <subcellularLocation>
        <location evidence="1">Early endosome</location>
    </subcellularLocation>
</comment>
<evidence type="ECO:0000256" key="9">
    <source>
        <dbReference type="PROSITE-ProRule" id="PRU00221"/>
    </source>
</evidence>
<dbReference type="PROSITE" id="PS50294">
    <property type="entry name" value="WD_REPEATS_REGION"/>
    <property type="match status" value="2"/>
</dbReference>
<dbReference type="InterPro" id="IPR001680">
    <property type="entry name" value="WD40_rpt"/>
</dbReference>
<protein>
    <recommendedName>
        <fullName evidence="10">FYVE-type domain-containing protein</fullName>
    </recommendedName>
</protein>
<sequence length="407" mass="45644">MAAEITPGTGSSGDKFNSTKKLVLLSKLEGSIDDINQAVIIRGQEGVISVSDDRTVRVWLKRDTGQYWPSICHYMSAAASALYYQHETRQLFVGLDNGTISEYTLGNDYNRLNHVKDYLAHQGRVTNIHFALNCEWVLSIGRDKQFKQSCSESGVNLGTYTTTAWCTALVFDSASNHAFVGDHSGFITMLFINLYGVKKVTKFQGHSGSISSLAWDPSTQRLFSGSYDQSVIVWDIGGQQGIAYELQGHRNKVTALCYALVKRVLISAGEDTVTVFWDMTAQRSEAPTWCESGTCQLCRRPFFWNFRDMAEKHVIGIRQHHCRACGRATCDACSSQTMPIPNLGFEFPVRVCSLCYSNMKGKENPSMATFLEAKHSISWMDLDEQQKRLLTIGQDRVMKLWDVSQLL</sequence>
<dbReference type="PANTHER" id="PTHR46189">
    <property type="entry name" value="LD41958P"/>
    <property type="match status" value="1"/>
</dbReference>
<dbReference type="OrthoDB" id="63070at2759"/>
<dbReference type="SMART" id="SM00064">
    <property type="entry name" value="FYVE"/>
    <property type="match status" value="1"/>
</dbReference>
<dbReference type="InterPro" id="IPR036322">
    <property type="entry name" value="WD40_repeat_dom_sf"/>
</dbReference>
<keyword evidence="7" id="KW-0862">Zinc</keyword>
<evidence type="ECO:0000313" key="12">
    <source>
        <dbReference type="Proteomes" id="UP000494040"/>
    </source>
</evidence>
<keyword evidence="5" id="KW-0967">Endosome</keyword>
<keyword evidence="2 9" id="KW-0853">WD repeat</keyword>
<proteinExistence type="predicted"/>
<evidence type="ECO:0000256" key="5">
    <source>
        <dbReference type="ARBA" id="ARBA00022753"/>
    </source>
</evidence>
<feature type="repeat" description="WD" evidence="9">
    <location>
        <begin position="203"/>
        <end position="236"/>
    </location>
</feature>
<dbReference type="InterPro" id="IPR020472">
    <property type="entry name" value="WD40_PAC1"/>
</dbReference>
<dbReference type="EnsemblMetazoa" id="XM_014392440.2">
    <property type="protein sequence ID" value="XP_014247926.1"/>
    <property type="gene ID" value="LOC106665750"/>
</dbReference>
<dbReference type="InterPro" id="IPR019775">
    <property type="entry name" value="WD40_repeat_CS"/>
</dbReference>
<dbReference type="SUPFAM" id="SSF50978">
    <property type="entry name" value="WD40 repeat-like"/>
    <property type="match status" value="1"/>
</dbReference>
<dbReference type="AlphaFoldDB" id="A0A8I6RK88"/>
<dbReference type="Gene3D" id="2.130.10.10">
    <property type="entry name" value="YVTN repeat-like/Quinoprotein amine dehydrogenase"/>
    <property type="match status" value="2"/>
</dbReference>
<feature type="repeat" description="WD" evidence="9">
    <location>
        <begin position="246"/>
        <end position="287"/>
    </location>
</feature>
<evidence type="ECO:0000256" key="6">
    <source>
        <dbReference type="ARBA" id="ARBA00022771"/>
    </source>
</evidence>
<evidence type="ECO:0000256" key="2">
    <source>
        <dbReference type="ARBA" id="ARBA00022574"/>
    </source>
</evidence>
<feature type="domain" description="FYVE-type" evidence="10">
    <location>
        <begin position="289"/>
        <end position="360"/>
    </location>
</feature>
<keyword evidence="4" id="KW-0677">Repeat</keyword>
<name>A0A8I6RK88_CIMLE</name>
<dbReference type="PRINTS" id="PR00320">
    <property type="entry name" value="GPROTEINBRPT"/>
</dbReference>
<evidence type="ECO:0000259" key="10">
    <source>
        <dbReference type="PROSITE" id="PS50178"/>
    </source>
</evidence>
<dbReference type="PROSITE" id="PS50178">
    <property type="entry name" value="ZF_FYVE"/>
    <property type="match status" value="1"/>
</dbReference>
<accession>A0A8I6RK88</accession>
<dbReference type="GeneID" id="106665750"/>
<keyword evidence="6 8" id="KW-0863">Zinc-finger</keyword>
<evidence type="ECO:0000313" key="11">
    <source>
        <dbReference type="EnsemblMetazoa" id="XP_014247926.1"/>
    </source>
</evidence>
<dbReference type="PROSITE" id="PS50082">
    <property type="entry name" value="WD_REPEATS_2"/>
    <property type="match status" value="2"/>
</dbReference>
<dbReference type="RefSeq" id="XP_014247926.1">
    <property type="nucleotide sequence ID" value="XM_014392440.2"/>
</dbReference>
<dbReference type="FunFam" id="3.30.40.10:FF:000105">
    <property type="entry name" value="WD repeat and FYVE domain-containing protein 2"/>
    <property type="match status" value="1"/>
</dbReference>
<evidence type="ECO:0000256" key="3">
    <source>
        <dbReference type="ARBA" id="ARBA00022723"/>
    </source>
</evidence>
<reference evidence="11" key="1">
    <citation type="submission" date="2022-01" db="UniProtKB">
        <authorList>
            <consortium name="EnsemblMetazoa"/>
        </authorList>
    </citation>
    <scope>IDENTIFICATION</scope>
</reference>